<dbReference type="Proteomes" id="UP001431131">
    <property type="component" value="Unassembled WGS sequence"/>
</dbReference>
<organism evidence="1 2">
    <name type="scientific">Fredinandcohnia quinoae</name>
    <dbReference type="NCBI Taxonomy" id="2918902"/>
    <lineage>
        <taxon>Bacteria</taxon>
        <taxon>Bacillati</taxon>
        <taxon>Bacillota</taxon>
        <taxon>Bacilli</taxon>
        <taxon>Bacillales</taxon>
        <taxon>Bacillaceae</taxon>
        <taxon>Fredinandcohnia</taxon>
    </lineage>
</organism>
<evidence type="ECO:0000313" key="1">
    <source>
        <dbReference type="EMBL" id="MCH1627200.1"/>
    </source>
</evidence>
<dbReference type="AlphaFoldDB" id="A0AAW5E7J0"/>
<dbReference type="Gene3D" id="3.40.50.150">
    <property type="entry name" value="Vaccinia Virus protein VP39"/>
    <property type="match status" value="1"/>
</dbReference>
<dbReference type="RefSeq" id="WP_240257120.1">
    <property type="nucleotide sequence ID" value="NZ_JAKTTI010000035.1"/>
</dbReference>
<sequence>MGIDIVGSDRNRLILGGTRENIAHFGLSGEVKLNNIRDIKNQDDVAIIDLPYNLCSVITPKEKAEMLQSACRFARKVVVVSVEPIDEILIDVGFCIIDRAVVKKGSFTREVIICK</sequence>
<keyword evidence="2" id="KW-1185">Reference proteome</keyword>
<gene>
    <name evidence="1" type="ORF">MJG50_17845</name>
</gene>
<dbReference type="EMBL" id="JAKTTI010000035">
    <property type="protein sequence ID" value="MCH1627200.1"/>
    <property type="molecule type" value="Genomic_DNA"/>
</dbReference>
<accession>A0AAW5E7J0</accession>
<protein>
    <submittedName>
        <fullName evidence="1">Uncharacterized protein</fullName>
    </submittedName>
</protein>
<dbReference type="SUPFAM" id="SSF53335">
    <property type="entry name" value="S-adenosyl-L-methionine-dependent methyltransferases"/>
    <property type="match status" value="1"/>
</dbReference>
<evidence type="ECO:0000313" key="2">
    <source>
        <dbReference type="Proteomes" id="UP001431131"/>
    </source>
</evidence>
<dbReference type="InterPro" id="IPR029063">
    <property type="entry name" value="SAM-dependent_MTases_sf"/>
</dbReference>
<proteinExistence type="predicted"/>
<reference evidence="1" key="1">
    <citation type="submission" date="2022-02" db="EMBL/GenBank/DDBJ databases">
        <title>Fredinandcohnia quinoae sp. nov. isolated from Chenopodium quinoa seeds.</title>
        <authorList>
            <person name="Saati-Santamaria Z."/>
            <person name="Flores-Felix J.D."/>
            <person name="Igual J.M."/>
            <person name="Velazquez E."/>
            <person name="Garcia-Fraile P."/>
            <person name="Martinez-Molina E."/>
        </authorList>
    </citation>
    <scope>NUCLEOTIDE SEQUENCE</scope>
    <source>
        <strain evidence="1">SECRCQ15</strain>
    </source>
</reference>
<comment type="caution">
    <text evidence="1">The sequence shown here is derived from an EMBL/GenBank/DDBJ whole genome shotgun (WGS) entry which is preliminary data.</text>
</comment>
<name>A0AAW5E7J0_9BACI</name>